<reference evidence="2 3" key="1">
    <citation type="submission" date="2019-03" db="EMBL/GenBank/DDBJ databases">
        <title>First draft genome of Liparis tanakae, snailfish: a comprehensive survey of snailfish specific genes.</title>
        <authorList>
            <person name="Kim W."/>
            <person name="Song I."/>
            <person name="Jeong J.-H."/>
            <person name="Kim D."/>
            <person name="Kim S."/>
            <person name="Ryu S."/>
            <person name="Song J.Y."/>
            <person name="Lee S.K."/>
        </authorList>
    </citation>
    <scope>NUCLEOTIDE SEQUENCE [LARGE SCALE GENOMIC DNA]</scope>
    <source>
        <tissue evidence="2">Muscle</tissue>
    </source>
</reference>
<evidence type="ECO:0008006" key="4">
    <source>
        <dbReference type="Google" id="ProtNLM"/>
    </source>
</evidence>
<dbReference type="AlphaFoldDB" id="A0A4Z2FNH9"/>
<protein>
    <recommendedName>
        <fullName evidence="4">Secreted protein</fullName>
    </recommendedName>
</protein>
<feature type="signal peptide" evidence="1">
    <location>
        <begin position="1"/>
        <end position="23"/>
    </location>
</feature>
<accession>A0A4Z2FNH9</accession>
<evidence type="ECO:0000256" key="1">
    <source>
        <dbReference type="SAM" id="SignalP"/>
    </source>
</evidence>
<organism evidence="2 3">
    <name type="scientific">Liparis tanakae</name>
    <name type="common">Tanaka's snailfish</name>
    <dbReference type="NCBI Taxonomy" id="230148"/>
    <lineage>
        <taxon>Eukaryota</taxon>
        <taxon>Metazoa</taxon>
        <taxon>Chordata</taxon>
        <taxon>Craniata</taxon>
        <taxon>Vertebrata</taxon>
        <taxon>Euteleostomi</taxon>
        <taxon>Actinopterygii</taxon>
        <taxon>Neopterygii</taxon>
        <taxon>Teleostei</taxon>
        <taxon>Neoteleostei</taxon>
        <taxon>Acanthomorphata</taxon>
        <taxon>Eupercaria</taxon>
        <taxon>Perciformes</taxon>
        <taxon>Cottioidei</taxon>
        <taxon>Cottales</taxon>
        <taxon>Liparidae</taxon>
        <taxon>Liparis</taxon>
    </lineage>
</organism>
<name>A0A4Z2FNH9_9TELE</name>
<dbReference type="EMBL" id="SRLO01001012">
    <property type="protein sequence ID" value="TNN42796.1"/>
    <property type="molecule type" value="Genomic_DNA"/>
</dbReference>
<feature type="chain" id="PRO_5021311520" description="Secreted protein" evidence="1">
    <location>
        <begin position="24"/>
        <end position="102"/>
    </location>
</feature>
<comment type="caution">
    <text evidence="2">The sequence shown here is derived from an EMBL/GenBank/DDBJ whole genome shotgun (WGS) entry which is preliminary data.</text>
</comment>
<gene>
    <name evidence="2" type="ORF">EYF80_046996</name>
</gene>
<proteinExistence type="predicted"/>
<keyword evidence="1" id="KW-0732">Signal</keyword>
<evidence type="ECO:0000313" key="2">
    <source>
        <dbReference type="EMBL" id="TNN42796.1"/>
    </source>
</evidence>
<dbReference type="Proteomes" id="UP000314294">
    <property type="component" value="Unassembled WGS sequence"/>
</dbReference>
<evidence type="ECO:0000313" key="3">
    <source>
        <dbReference type="Proteomes" id="UP000314294"/>
    </source>
</evidence>
<keyword evidence="3" id="KW-1185">Reference proteome</keyword>
<sequence length="102" mass="11199">MTTFPKKSSVPFSFLASLIILQAQVGKFTRISLASFTVAMRQYTGGCEGQREGRATQAPETRLPGRGTRTVRLLFAVRRPVAMTLNQNHSESGGVIINNSER</sequence>